<accession>A0A4V2Q063</accession>
<dbReference type="Pfam" id="PF14824">
    <property type="entry name" value="Sirohm_synth_M"/>
    <property type="match status" value="1"/>
</dbReference>
<evidence type="ECO:0000313" key="9">
    <source>
        <dbReference type="Proteomes" id="UP000294545"/>
    </source>
</evidence>
<keyword evidence="3" id="KW-0560">Oxidoreductase</keyword>
<dbReference type="NCBIfam" id="TIGR01470">
    <property type="entry name" value="cysG_Nterm"/>
    <property type="match status" value="1"/>
</dbReference>
<dbReference type="InterPro" id="IPR028161">
    <property type="entry name" value="Met8-like"/>
</dbReference>
<dbReference type="EMBL" id="SMGQ01000014">
    <property type="protein sequence ID" value="TCK92471.1"/>
    <property type="molecule type" value="Genomic_DNA"/>
</dbReference>
<dbReference type="EC" id="1.3.1.76" evidence="2"/>
<comment type="caution">
    <text evidence="8">The sequence shown here is derived from an EMBL/GenBank/DDBJ whole genome shotgun (WGS) entry which is preliminary data.</text>
</comment>
<evidence type="ECO:0000256" key="3">
    <source>
        <dbReference type="ARBA" id="ARBA00023002"/>
    </source>
</evidence>
<evidence type="ECO:0000256" key="1">
    <source>
        <dbReference type="ARBA" id="ARBA00005010"/>
    </source>
</evidence>
<evidence type="ECO:0000313" key="8">
    <source>
        <dbReference type="EMBL" id="TCK92471.1"/>
    </source>
</evidence>
<dbReference type="PANTHER" id="PTHR35330:SF1">
    <property type="entry name" value="SIROHEME BIOSYNTHESIS PROTEIN MET8"/>
    <property type="match status" value="1"/>
</dbReference>
<dbReference type="GO" id="GO:0019354">
    <property type="term" value="P:siroheme biosynthetic process"/>
    <property type="evidence" value="ECO:0007669"/>
    <property type="project" value="UniProtKB-UniPathway"/>
</dbReference>
<evidence type="ECO:0000256" key="4">
    <source>
        <dbReference type="ARBA" id="ARBA00023027"/>
    </source>
</evidence>
<dbReference type="OrthoDB" id="9773765at2"/>
<keyword evidence="9" id="KW-1185">Reference proteome</keyword>
<name>A0A4V2Q063_9FIRM</name>
<feature type="domain" description="Siroheme synthase central" evidence="7">
    <location>
        <begin position="114"/>
        <end position="139"/>
    </location>
</feature>
<dbReference type="GO" id="GO:0043115">
    <property type="term" value="F:precorrin-2 dehydrogenase activity"/>
    <property type="evidence" value="ECO:0007669"/>
    <property type="project" value="UniProtKB-EC"/>
</dbReference>
<comment type="catalytic activity">
    <reaction evidence="6">
        <text>precorrin-2 + NAD(+) = sirohydrochlorin + NADH + 2 H(+)</text>
        <dbReference type="Rhea" id="RHEA:15613"/>
        <dbReference type="ChEBI" id="CHEBI:15378"/>
        <dbReference type="ChEBI" id="CHEBI:57540"/>
        <dbReference type="ChEBI" id="CHEBI:57945"/>
        <dbReference type="ChEBI" id="CHEBI:58351"/>
        <dbReference type="ChEBI" id="CHEBI:58827"/>
        <dbReference type="EC" id="1.3.1.76"/>
    </reaction>
</comment>
<evidence type="ECO:0000259" key="7">
    <source>
        <dbReference type="Pfam" id="PF14824"/>
    </source>
</evidence>
<evidence type="ECO:0000256" key="5">
    <source>
        <dbReference type="ARBA" id="ARBA00023244"/>
    </source>
</evidence>
<keyword evidence="4" id="KW-0520">NAD</keyword>
<dbReference type="RefSeq" id="WP_132282901.1">
    <property type="nucleotide sequence ID" value="NZ_SMGQ01000014.1"/>
</dbReference>
<dbReference type="PANTHER" id="PTHR35330">
    <property type="entry name" value="SIROHEME BIOSYNTHESIS PROTEIN MET8"/>
    <property type="match status" value="1"/>
</dbReference>
<comment type="pathway">
    <text evidence="1">Porphyrin-containing compound metabolism; siroheme biosynthesis; sirohydrochlorin from precorrin-2: step 1/1.</text>
</comment>
<dbReference type="SUPFAM" id="SSF51735">
    <property type="entry name" value="NAD(P)-binding Rossmann-fold domains"/>
    <property type="match status" value="1"/>
</dbReference>
<dbReference type="Gene3D" id="3.40.50.720">
    <property type="entry name" value="NAD(P)-binding Rossmann-like Domain"/>
    <property type="match status" value="1"/>
</dbReference>
<sequence>MYLPIMLEVENKNILIIGAGTVAYKKAQKIVEQKGNVKVVSPRFNPDFDELKNIKRIKDVYDKKYIKGHILVIAATDHPSINKKINEDCREENVLCNVVTDTHSDVIFPSHFNRGDLTMAVSTNGKSPALSKKIINDLKQHYDESYEERVQLLGEIRDIVLSLDCSQEERRDILNHIVELEAIELRKLAKKEMK</sequence>
<dbReference type="SUPFAM" id="SSF75615">
    <property type="entry name" value="Siroheme synthase middle domains-like"/>
    <property type="match status" value="1"/>
</dbReference>
<dbReference type="Pfam" id="PF13241">
    <property type="entry name" value="NAD_binding_7"/>
    <property type="match status" value="1"/>
</dbReference>
<reference evidence="8 9" key="1">
    <citation type="submission" date="2019-03" db="EMBL/GenBank/DDBJ databases">
        <title>Genomic Encyclopedia of Type Strains, Phase IV (KMG-IV): sequencing the most valuable type-strain genomes for metagenomic binning, comparative biology and taxonomic classification.</title>
        <authorList>
            <person name="Goeker M."/>
        </authorList>
    </citation>
    <scope>NUCLEOTIDE SEQUENCE [LARGE SCALE GENOMIC DNA]</scope>
    <source>
        <strain evidence="8 9">DSM 24176</strain>
    </source>
</reference>
<dbReference type="UniPathway" id="UPA00262">
    <property type="reaction ID" value="UER00222"/>
</dbReference>
<proteinExistence type="predicted"/>
<dbReference type="Gene3D" id="1.10.8.610">
    <property type="entry name" value="SirC, precorrin-2 dehydrogenase, C-terminal helical domain-like"/>
    <property type="match status" value="1"/>
</dbReference>
<protein>
    <recommendedName>
        <fullName evidence="2">precorrin-2 dehydrogenase</fullName>
        <ecNumber evidence="2">1.3.1.76</ecNumber>
    </recommendedName>
</protein>
<dbReference type="AlphaFoldDB" id="A0A4V2Q063"/>
<dbReference type="GO" id="GO:0004325">
    <property type="term" value="F:ferrochelatase activity"/>
    <property type="evidence" value="ECO:0007669"/>
    <property type="project" value="InterPro"/>
</dbReference>
<keyword evidence="5" id="KW-0627">Porphyrin biosynthesis</keyword>
<dbReference type="Proteomes" id="UP000294545">
    <property type="component" value="Unassembled WGS sequence"/>
</dbReference>
<evidence type="ECO:0000256" key="6">
    <source>
        <dbReference type="ARBA" id="ARBA00047561"/>
    </source>
</evidence>
<evidence type="ECO:0000256" key="2">
    <source>
        <dbReference type="ARBA" id="ARBA00012400"/>
    </source>
</evidence>
<dbReference type="InterPro" id="IPR042518">
    <property type="entry name" value="SirC_C"/>
</dbReference>
<dbReference type="InterPro" id="IPR036291">
    <property type="entry name" value="NAD(P)-bd_dom_sf"/>
</dbReference>
<organism evidence="8 9">
    <name type="scientific">Natranaerovirga hydrolytica</name>
    <dbReference type="NCBI Taxonomy" id="680378"/>
    <lineage>
        <taxon>Bacteria</taxon>
        <taxon>Bacillati</taxon>
        <taxon>Bacillota</taxon>
        <taxon>Clostridia</taxon>
        <taxon>Lachnospirales</taxon>
        <taxon>Natranaerovirgaceae</taxon>
        <taxon>Natranaerovirga</taxon>
    </lineage>
</organism>
<gene>
    <name evidence="8" type="ORF">EDC19_2206</name>
</gene>
<dbReference type="InterPro" id="IPR028281">
    <property type="entry name" value="Sirohaem_synthase_central"/>
</dbReference>
<dbReference type="InterPro" id="IPR006367">
    <property type="entry name" value="Sirohaem_synthase_N"/>
</dbReference>